<reference evidence="1" key="1">
    <citation type="submission" date="2021-03" db="EMBL/GenBank/DDBJ databases">
        <authorList>
            <consortium name="DOE Joint Genome Institute"/>
            <person name="Ahrendt S."/>
            <person name="Looney B.P."/>
            <person name="Miyauchi S."/>
            <person name="Morin E."/>
            <person name="Drula E."/>
            <person name="Courty P.E."/>
            <person name="Chicoki N."/>
            <person name="Fauchery L."/>
            <person name="Kohler A."/>
            <person name="Kuo A."/>
            <person name="Labutti K."/>
            <person name="Pangilinan J."/>
            <person name="Lipzen A."/>
            <person name="Riley R."/>
            <person name="Andreopoulos W."/>
            <person name="He G."/>
            <person name="Johnson J."/>
            <person name="Barry K.W."/>
            <person name="Grigoriev I.V."/>
            <person name="Nagy L."/>
            <person name="Hibbett D."/>
            <person name="Henrissat B."/>
            <person name="Matheny P.B."/>
            <person name="Labbe J."/>
            <person name="Martin F."/>
        </authorList>
    </citation>
    <scope>NUCLEOTIDE SEQUENCE</scope>
    <source>
        <strain evidence="1">HHB10654</strain>
    </source>
</reference>
<dbReference type="EMBL" id="MU277222">
    <property type="protein sequence ID" value="KAI0059931.1"/>
    <property type="molecule type" value="Genomic_DNA"/>
</dbReference>
<reference evidence="1" key="2">
    <citation type="journal article" date="2022" name="New Phytol.">
        <title>Evolutionary transition to the ectomycorrhizal habit in the genomes of a hyperdiverse lineage of mushroom-forming fungi.</title>
        <authorList>
            <person name="Looney B."/>
            <person name="Miyauchi S."/>
            <person name="Morin E."/>
            <person name="Drula E."/>
            <person name="Courty P.E."/>
            <person name="Kohler A."/>
            <person name="Kuo A."/>
            <person name="LaButti K."/>
            <person name="Pangilinan J."/>
            <person name="Lipzen A."/>
            <person name="Riley R."/>
            <person name="Andreopoulos W."/>
            <person name="He G."/>
            <person name="Johnson J."/>
            <person name="Nolan M."/>
            <person name="Tritt A."/>
            <person name="Barry K.W."/>
            <person name="Grigoriev I.V."/>
            <person name="Nagy L.G."/>
            <person name="Hibbett D."/>
            <person name="Henrissat B."/>
            <person name="Matheny P.B."/>
            <person name="Labbe J."/>
            <person name="Martin F.M."/>
        </authorList>
    </citation>
    <scope>NUCLEOTIDE SEQUENCE</scope>
    <source>
        <strain evidence="1">HHB10654</strain>
    </source>
</reference>
<proteinExistence type="predicted"/>
<dbReference type="Proteomes" id="UP000814140">
    <property type="component" value="Unassembled WGS sequence"/>
</dbReference>
<evidence type="ECO:0000313" key="2">
    <source>
        <dbReference type="Proteomes" id="UP000814140"/>
    </source>
</evidence>
<keyword evidence="2" id="KW-1185">Reference proteome</keyword>
<accession>A0ACB8SW74</accession>
<organism evidence="1 2">
    <name type="scientific">Artomyces pyxidatus</name>
    <dbReference type="NCBI Taxonomy" id="48021"/>
    <lineage>
        <taxon>Eukaryota</taxon>
        <taxon>Fungi</taxon>
        <taxon>Dikarya</taxon>
        <taxon>Basidiomycota</taxon>
        <taxon>Agaricomycotina</taxon>
        <taxon>Agaricomycetes</taxon>
        <taxon>Russulales</taxon>
        <taxon>Auriscalpiaceae</taxon>
        <taxon>Artomyces</taxon>
    </lineage>
</organism>
<gene>
    <name evidence="1" type="ORF">BV25DRAFT_1901290</name>
</gene>
<evidence type="ECO:0000313" key="1">
    <source>
        <dbReference type="EMBL" id="KAI0059931.1"/>
    </source>
</evidence>
<sequence length="246" mass="27754">MRPVHPLPNKRYNGIEQEAYHLCRILEALEEWPATVKSTKTPALCGRVLGYMLQEAPTAQGHSNVASQILLCQNDDDPYCQLEALATLYLDEFIYKYVVITIATALPPNYPVIWSNLDLFGLVDLDANIDTDSKSVHSLQNMLTLNVTTQGDFDRMLAWFEADSRMPHHYRFVLNDPRTGKLKKSEVLDMRSLSNLLPPPSKEYLRLHEACAKVTYLSGGDVYADRLSHEAQEAGESVWGDEDLAV</sequence>
<comment type="caution">
    <text evidence="1">The sequence shown here is derived from an EMBL/GenBank/DDBJ whole genome shotgun (WGS) entry which is preliminary data.</text>
</comment>
<name>A0ACB8SW74_9AGAM</name>
<protein>
    <submittedName>
        <fullName evidence="1">Uncharacterized protein</fullName>
    </submittedName>
</protein>